<dbReference type="OMA" id="TDGVCHA"/>
<dbReference type="OrthoDB" id="3648004at2759"/>
<evidence type="ECO:0000313" key="2">
    <source>
        <dbReference type="EMBL" id="EME48462.1"/>
    </source>
</evidence>
<name>N1PYF4_DOTSN</name>
<dbReference type="EMBL" id="KB446535">
    <property type="protein sequence ID" value="EME48462.1"/>
    <property type="molecule type" value="Genomic_DNA"/>
</dbReference>
<gene>
    <name evidence="2" type="ORF">DOTSEDRAFT_67488</name>
</gene>
<feature type="chain" id="PRO_5004109196" description="Apple domain-containing protein" evidence="1">
    <location>
        <begin position="17"/>
        <end position="399"/>
    </location>
</feature>
<dbReference type="eggNOG" id="ENOG502SSSA">
    <property type="taxonomic scope" value="Eukaryota"/>
</dbReference>
<dbReference type="Proteomes" id="UP000016933">
    <property type="component" value="Unassembled WGS sequence"/>
</dbReference>
<evidence type="ECO:0000313" key="3">
    <source>
        <dbReference type="Proteomes" id="UP000016933"/>
    </source>
</evidence>
<keyword evidence="3" id="KW-1185">Reference proteome</keyword>
<sequence length="399" mass="41692">MRSALVLSAALFGVEALGASSLSSTINQKCFTQYSLVRPRVLTTTDFDAHITLTATQFVSFTPHTTMTPLAITSSVTTTHTNTGTVTAPTTTDTYTTSKTITQTNTEVDTSSYTQTVTTSTTVTISSTTTVAAPSGFTGLAQWPGYLPKRNVAARRDALASNVASVASTNYFLPTVAPAATHQVQARKLAANAVEVPYAVSCTRSITYFTTKTSTVTVPTSTTTLSVRTSWSTITVLAAQTITVIPADVTSIVTILQSITTTSTTVTSITSTTTATNTIFAPSATFLAQCGPTTNMISSAVGQKIGTISYNPAFVLQSLYPQDQTGYGCCAQCATTANCAGYAQAPQALGGACYYIISDGRCNNQQSFGDAFHYYNTNGNGYTVGNGQCGYLSPVAGMP</sequence>
<feature type="signal peptide" evidence="1">
    <location>
        <begin position="1"/>
        <end position="16"/>
    </location>
</feature>
<dbReference type="AlphaFoldDB" id="N1PYF4"/>
<evidence type="ECO:0000256" key="1">
    <source>
        <dbReference type="SAM" id="SignalP"/>
    </source>
</evidence>
<dbReference type="HOGENOM" id="CLU_674675_0_0_1"/>
<dbReference type="STRING" id="675120.N1PYF4"/>
<reference evidence="2 3" key="2">
    <citation type="journal article" date="2012" name="PLoS Pathog.">
        <title>Diverse lifestyles and strategies of plant pathogenesis encoded in the genomes of eighteen Dothideomycetes fungi.</title>
        <authorList>
            <person name="Ohm R.A."/>
            <person name="Feau N."/>
            <person name="Henrissat B."/>
            <person name="Schoch C.L."/>
            <person name="Horwitz B.A."/>
            <person name="Barry K.W."/>
            <person name="Condon B.J."/>
            <person name="Copeland A.C."/>
            <person name="Dhillon B."/>
            <person name="Glaser F."/>
            <person name="Hesse C.N."/>
            <person name="Kosti I."/>
            <person name="LaButti K."/>
            <person name="Lindquist E.A."/>
            <person name="Lucas S."/>
            <person name="Salamov A.A."/>
            <person name="Bradshaw R.E."/>
            <person name="Ciuffetti L."/>
            <person name="Hamelin R.C."/>
            <person name="Kema G.H.J."/>
            <person name="Lawrence C."/>
            <person name="Scott J.A."/>
            <person name="Spatafora J.W."/>
            <person name="Turgeon B.G."/>
            <person name="de Wit P.J.G.M."/>
            <person name="Zhong S."/>
            <person name="Goodwin S.B."/>
            <person name="Grigoriev I.V."/>
        </authorList>
    </citation>
    <scope>NUCLEOTIDE SEQUENCE [LARGE SCALE GENOMIC DNA]</scope>
    <source>
        <strain evidence="3">NZE10 / CBS 128990</strain>
    </source>
</reference>
<evidence type="ECO:0008006" key="4">
    <source>
        <dbReference type="Google" id="ProtNLM"/>
    </source>
</evidence>
<reference evidence="3" key="1">
    <citation type="journal article" date="2012" name="PLoS Genet.">
        <title>The genomes of the fungal plant pathogens Cladosporium fulvum and Dothistroma septosporum reveal adaptation to different hosts and lifestyles but also signatures of common ancestry.</title>
        <authorList>
            <person name="de Wit P.J.G.M."/>
            <person name="van der Burgt A."/>
            <person name="Oekmen B."/>
            <person name="Stergiopoulos I."/>
            <person name="Abd-Elsalam K.A."/>
            <person name="Aerts A.L."/>
            <person name="Bahkali A.H."/>
            <person name="Beenen H.G."/>
            <person name="Chettri P."/>
            <person name="Cox M.P."/>
            <person name="Datema E."/>
            <person name="de Vries R.P."/>
            <person name="Dhillon B."/>
            <person name="Ganley A.R."/>
            <person name="Griffiths S.A."/>
            <person name="Guo Y."/>
            <person name="Hamelin R.C."/>
            <person name="Henrissat B."/>
            <person name="Kabir M.S."/>
            <person name="Jashni M.K."/>
            <person name="Kema G."/>
            <person name="Klaubauf S."/>
            <person name="Lapidus A."/>
            <person name="Levasseur A."/>
            <person name="Lindquist E."/>
            <person name="Mehrabi R."/>
            <person name="Ohm R.A."/>
            <person name="Owen T.J."/>
            <person name="Salamov A."/>
            <person name="Schwelm A."/>
            <person name="Schijlen E."/>
            <person name="Sun H."/>
            <person name="van den Burg H.A."/>
            <person name="van Ham R.C.H.J."/>
            <person name="Zhang S."/>
            <person name="Goodwin S.B."/>
            <person name="Grigoriev I.V."/>
            <person name="Collemare J."/>
            <person name="Bradshaw R.E."/>
        </authorList>
    </citation>
    <scope>NUCLEOTIDE SEQUENCE [LARGE SCALE GENOMIC DNA]</scope>
    <source>
        <strain evidence="3">NZE10 / CBS 128990</strain>
    </source>
</reference>
<keyword evidence="1" id="KW-0732">Signal</keyword>
<organism evidence="2 3">
    <name type="scientific">Dothistroma septosporum (strain NZE10 / CBS 128990)</name>
    <name type="common">Red band needle blight fungus</name>
    <name type="synonym">Mycosphaerella pini</name>
    <dbReference type="NCBI Taxonomy" id="675120"/>
    <lineage>
        <taxon>Eukaryota</taxon>
        <taxon>Fungi</taxon>
        <taxon>Dikarya</taxon>
        <taxon>Ascomycota</taxon>
        <taxon>Pezizomycotina</taxon>
        <taxon>Dothideomycetes</taxon>
        <taxon>Dothideomycetidae</taxon>
        <taxon>Mycosphaerellales</taxon>
        <taxon>Mycosphaerellaceae</taxon>
        <taxon>Dothistroma</taxon>
    </lineage>
</organism>
<protein>
    <recommendedName>
        <fullName evidence="4">Apple domain-containing protein</fullName>
    </recommendedName>
</protein>
<accession>N1PYF4</accession>
<proteinExistence type="predicted"/>